<protein>
    <submittedName>
        <fullName evidence="3">Uncharacterized protein</fullName>
    </submittedName>
</protein>
<reference evidence="3 4" key="1">
    <citation type="journal article" date="2016" name="Nat. Commun.">
        <title>Thousands of microbial genomes shed light on interconnected biogeochemical processes in an aquifer system.</title>
        <authorList>
            <person name="Anantharaman K."/>
            <person name="Brown C.T."/>
            <person name="Hug L.A."/>
            <person name="Sharon I."/>
            <person name="Castelle C.J."/>
            <person name="Probst A.J."/>
            <person name="Thomas B.C."/>
            <person name="Singh A."/>
            <person name="Wilkins M.J."/>
            <person name="Karaoz U."/>
            <person name="Brodie E.L."/>
            <person name="Williams K.H."/>
            <person name="Hubbard S.S."/>
            <person name="Banfield J.F."/>
        </authorList>
    </citation>
    <scope>NUCLEOTIDE SEQUENCE [LARGE SCALE GENOMIC DNA]</scope>
</reference>
<dbReference type="Proteomes" id="UP000176498">
    <property type="component" value="Unassembled WGS sequence"/>
</dbReference>
<feature type="transmembrane region" description="Helical" evidence="2">
    <location>
        <begin position="65"/>
        <end position="82"/>
    </location>
</feature>
<feature type="transmembrane region" description="Helical" evidence="2">
    <location>
        <begin position="36"/>
        <end position="58"/>
    </location>
</feature>
<keyword evidence="2" id="KW-0812">Transmembrane</keyword>
<sequence length="284" mass="32689">MKLEYDSKMATWARQHPYHYLFKGWAENNGDAAAPWAFLGVVFALASWIATIVMLITLPLLGTPILLGVSIYGLVAFSYWFHTKNYFANWQVSRLWQKAKNWWQSRIPAEIQQAKKLQSNLAGIIKSRKKSSLKSLLNKVNAFIEKELPRLLNLRTELEKDVVNAREIIQREKANGICDGEDKLMAESEEGLKTLQVRLEKTKKKIEYGLSFLDHLIIRVELITSTDSLEESRNEIAEIQEELDIMIKAHEEVGNDLRENEKIIVEDNFQEKAGNFQPEKVLTA</sequence>
<feature type="coiled-coil region" evidence="1">
    <location>
        <begin position="155"/>
        <end position="249"/>
    </location>
</feature>
<keyword evidence="2" id="KW-0472">Membrane</keyword>
<keyword evidence="2" id="KW-1133">Transmembrane helix</keyword>
<evidence type="ECO:0000256" key="1">
    <source>
        <dbReference type="SAM" id="Coils"/>
    </source>
</evidence>
<gene>
    <name evidence="3" type="ORF">A2Y82_00255</name>
</gene>
<evidence type="ECO:0000313" key="3">
    <source>
        <dbReference type="EMBL" id="OGY41536.1"/>
    </source>
</evidence>
<proteinExistence type="predicted"/>
<accession>A0A1G1XPL7</accession>
<evidence type="ECO:0000256" key="2">
    <source>
        <dbReference type="SAM" id="Phobius"/>
    </source>
</evidence>
<dbReference type="EMBL" id="MHHZ01000017">
    <property type="protein sequence ID" value="OGY41536.1"/>
    <property type="molecule type" value="Genomic_DNA"/>
</dbReference>
<evidence type="ECO:0000313" key="4">
    <source>
        <dbReference type="Proteomes" id="UP000176498"/>
    </source>
</evidence>
<comment type="caution">
    <text evidence="3">The sequence shown here is derived from an EMBL/GenBank/DDBJ whole genome shotgun (WGS) entry which is preliminary data.</text>
</comment>
<keyword evidence="1" id="KW-0175">Coiled coil</keyword>
<name>A0A1G1XPL7_9BACT</name>
<organism evidence="3 4">
    <name type="scientific">Candidatus Buchananbacteria bacterium RBG_13_36_9</name>
    <dbReference type="NCBI Taxonomy" id="1797530"/>
    <lineage>
        <taxon>Bacteria</taxon>
        <taxon>Candidatus Buchananiibacteriota</taxon>
    </lineage>
</organism>
<dbReference type="AlphaFoldDB" id="A0A1G1XPL7"/>